<name>A0A0G0M2K8_9BACT</name>
<organism evidence="3 4">
    <name type="scientific">Candidatus Woesebacteria bacterium GW2011_GWA1_39_12</name>
    <dbReference type="NCBI Taxonomy" id="1618549"/>
    <lineage>
        <taxon>Bacteria</taxon>
        <taxon>Candidatus Woeseibacteriota</taxon>
    </lineage>
</organism>
<dbReference type="Gene3D" id="3.40.33.10">
    <property type="entry name" value="CAP"/>
    <property type="match status" value="1"/>
</dbReference>
<protein>
    <recommendedName>
        <fullName evidence="5">SCP domain-containing protein</fullName>
    </recommendedName>
</protein>
<keyword evidence="2" id="KW-0812">Transmembrane</keyword>
<evidence type="ECO:0000256" key="2">
    <source>
        <dbReference type="SAM" id="Phobius"/>
    </source>
</evidence>
<dbReference type="Proteomes" id="UP000034325">
    <property type="component" value="Unassembled WGS sequence"/>
</dbReference>
<dbReference type="AlphaFoldDB" id="A0A0G0M2K8"/>
<proteinExistence type="predicted"/>
<feature type="region of interest" description="Disordered" evidence="1">
    <location>
        <begin position="67"/>
        <end position="86"/>
    </location>
</feature>
<keyword evidence="2" id="KW-0472">Membrane</keyword>
<dbReference type="InterPro" id="IPR035940">
    <property type="entry name" value="CAP_sf"/>
</dbReference>
<evidence type="ECO:0000256" key="1">
    <source>
        <dbReference type="SAM" id="MobiDB-lite"/>
    </source>
</evidence>
<dbReference type="SUPFAM" id="SSF55797">
    <property type="entry name" value="PR-1-like"/>
    <property type="match status" value="1"/>
</dbReference>
<evidence type="ECO:0000313" key="3">
    <source>
        <dbReference type="EMBL" id="KKQ98428.1"/>
    </source>
</evidence>
<keyword evidence="2" id="KW-1133">Transmembrane helix</keyword>
<feature type="transmembrane region" description="Helical" evidence="2">
    <location>
        <begin position="14"/>
        <end position="34"/>
    </location>
</feature>
<reference evidence="3 4" key="1">
    <citation type="journal article" date="2015" name="Nature">
        <title>rRNA introns, odd ribosomes, and small enigmatic genomes across a large radiation of phyla.</title>
        <authorList>
            <person name="Brown C.T."/>
            <person name="Hug L.A."/>
            <person name="Thomas B.C."/>
            <person name="Sharon I."/>
            <person name="Castelle C.J."/>
            <person name="Singh A."/>
            <person name="Wilkins M.J."/>
            <person name="Williams K.H."/>
            <person name="Banfield J.F."/>
        </authorList>
    </citation>
    <scope>NUCLEOTIDE SEQUENCE [LARGE SCALE GENOMIC DNA]</scope>
</reference>
<accession>A0A0G0M2K8</accession>
<gene>
    <name evidence="3" type="ORF">UT23_C0003G0055</name>
</gene>
<evidence type="ECO:0008006" key="5">
    <source>
        <dbReference type="Google" id="ProtNLM"/>
    </source>
</evidence>
<comment type="caution">
    <text evidence="3">The sequence shown here is derived from an EMBL/GenBank/DDBJ whole genome shotgun (WGS) entry which is preliminary data.</text>
</comment>
<evidence type="ECO:0000313" key="4">
    <source>
        <dbReference type="Proteomes" id="UP000034325"/>
    </source>
</evidence>
<sequence>MGIRFSLKIVLKTFLTVFAFVLFFASLFGVYFLGMVNGYKMAQRETEADISSFLEDFIKRQSLNRVSPTPTVAPTKSPPKAVSPQVSWGGPELWAAVNKRRTELGVNPLSQKDELCTIASIRLNELLDLGKLDGHVGFSNLEERRADLKWIFDKYSNMAEFLAVGGKTPEETVSLWENTLGHKKLLTGGEYVWGCIYAQNTFAVAITAF</sequence>
<dbReference type="EMBL" id="LBWA01000003">
    <property type="protein sequence ID" value="KKQ98428.1"/>
    <property type="molecule type" value="Genomic_DNA"/>
</dbReference>